<feature type="transmembrane region" description="Helical" evidence="3">
    <location>
        <begin position="612"/>
        <end position="633"/>
    </location>
</feature>
<feature type="domain" description="EGF-like" evidence="4">
    <location>
        <begin position="431"/>
        <end position="470"/>
    </location>
</feature>
<feature type="disulfide bond" evidence="2">
    <location>
        <begin position="289"/>
        <end position="298"/>
    </location>
</feature>
<comment type="caution">
    <text evidence="2">Lacks conserved residue(s) required for the propagation of feature annotation.</text>
</comment>
<dbReference type="EMBL" id="JACEEZ010018456">
    <property type="protein sequence ID" value="KAG0716893.1"/>
    <property type="molecule type" value="Genomic_DNA"/>
</dbReference>
<feature type="domain" description="EGF-like" evidence="4">
    <location>
        <begin position="516"/>
        <end position="552"/>
    </location>
</feature>
<dbReference type="PROSITE" id="PS50026">
    <property type="entry name" value="EGF_3"/>
    <property type="match status" value="8"/>
</dbReference>
<dbReference type="Gene3D" id="2.120.10.30">
    <property type="entry name" value="TolB, C-terminal domain"/>
    <property type="match status" value="1"/>
</dbReference>
<evidence type="ECO:0000256" key="2">
    <source>
        <dbReference type="PROSITE-ProRule" id="PRU00076"/>
    </source>
</evidence>
<feature type="disulfide bond" evidence="2">
    <location>
        <begin position="582"/>
        <end position="591"/>
    </location>
</feature>
<feature type="domain" description="EGF-like" evidence="4">
    <location>
        <begin position="152"/>
        <end position="188"/>
    </location>
</feature>
<evidence type="ECO:0000256" key="1">
    <source>
        <dbReference type="ARBA" id="ARBA00023157"/>
    </source>
</evidence>
<feature type="domain" description="EGF-like" evidence="4">
    <location>
        <begin position="264"/>
        <end position="299"/>
    </location>
</feature>
<dbReference type="InterPro" id="IPR000742">
    <property type="entry name" value="EGF"/>
</dbReference>
<dbReference type="InterPro" id="IPR001881">
    <property type="entry name" value="EGF-like_Ca-bd_dom"/>
</dbReference>
<protein>
    <submittedName>
        <fullName evidence="5">Fibropellin-1</fullName>
    </submittedName>
</protein>
<dbReference type="PANTHER" id="PTHR24033:SF193">
    <property type="entry name" value="NETRIN-G1-RELATED"/>
    <property type="match status" value="1"/>
</dbReference>
<dbReference type="InterPro" id="IPR011042">
    <property type="entry name" value="6-blade_b-propeller_TolB-like"/>
</dbReference>
<dbReference type="PROSITE" id="PS01186">
    <property type="entry name" value="EGF_2"/>
    <property type="match status" value="5"/>
</dbReference>
<dbReference type="InterPro" id="IPR051830">
    <property type="entry name" value="NOTCH_homolog"/>
</dbReference>
<feature type="disulfide bond" evidence="2">
    <location>
        <begin position="500"/>
        <end position="509"/>
    </location>
</feature>
<evidence type="ECO:0000259" key="4">
    <source>
        <dbReference type="PROSITE" id="PS50026"/>
    </source>
</evidence>
<accession>A0A8J4XZ74</accession>
<feature type="domain" description="EGF-like" evidence="4">
    <location>
        <begin position="190"/>
        <end position="226"/>
    </location>
</feature>
<dbReference type="Pfam" id="PF25024">
    <property type="entry name" value="EGF_TEN"/>
    <property type="match status" value="1"/>
</dbReference>
<keyword evidence="3" id="KW-0472">Membrane</keyword>
<feature type="disulfide bond" evidence="2">
    <location>
        <begin position="336"/>
        <end position="345"/>
    </location>
</feature>
<dbReference type="GO" id="GO:0005509">
    <property type="term" value="F:calcium ion binding"/>
    <property type="evidence" value="ECO:0007669"/>
    <property type="project" value="InterPro"/>
</dbReference>
<dbReference type="InterPro" id="IPR009030">
    <property type="entry name" value="Growth_fac_rcpt_cys_sf"/>
</dbReference>
<keyword evidence="1 2" id="KW-1015">Disulfide bond</keyword>
<feature type="disulfide bond" evidence="2">
    <location>
        <begin position="156"/>
        <end position="166"/>
    </location>
</feature>
<dbReference type="Gene3D" id="2.10.25.10">
    <property type="entry name" value="Laminin"/>
    <property type="match status" value="10"/>
</dbReference>
<dbReference type="PROSITE" id="PS00022">
    <property type="entry name" value="EGF_1"/>
    <property type="match status" value="9"/>
</dbReference>
<feature type="disulfide bond" evidence="2">
    <location>
        <begin position="216"/>
        <end position="225"/>
    </location>
</feature>
<name>A0A8J4XZ74_CHIOP</name>
<keyword evidence="2" id="KW-0245">EGF-like domain</keyword>
<sequence>MYLLFAEDGIPLSLDVFEDFVYFTTLHSNTVNHIYKFGNQNQGIMPISQHPVKVNDVLIVQEQKQDKRIPNPCSNATCHATMLCVLSGPRNYSCLCPDGTLEKTVADHLECHAQVVVSSSFCQLFCLKGECVQTAQGPKCKCDPKFDGEHCDHYRCSDHCKNGGLCQVEVDMQLSCLCQPNWTGVQCETLLPTCNNFCENNGTCHEMNGEAPYCTCNAMFTGDRCDQCKALTCENGGTCRAGMRKGSAAPMCSCGPGYHGVNCSFSVCEDYCNHGSCFIQSMGMPTCKCKPGWTGRRCDNCANETLCAGPCVQLECLNGGNCIVTPPPASHARCSCMPGYSGQFCQYSVCDSCINGQCYIQRGMPRCECDPGWTGTKCETKKCHEGDQRCGCRPGYHGKNCEHYVCENYCHKGLCVVKEGDPVCQCPRGFSGDRCQHNDCEHLCHRGSCQVTEEGAKCVCEEGYTGRRCMEPVPSGPCSPSPCLHGGSCVVVHGKGLCNCSLEYHGSRCQSRVEVNENPCANLSCLHGGVCQMVVSTAVCRCTEGWAGDNCDVQTACMDDWCFHGGTCRLNSDPTQPSTCDCPEGFTGLRCEATKDERLEVSSESSANTATVIIGIFVAVVVLVVAVVVAWMWQRQRAKGISHVRLEENGGTVEMTNPMYLHVSSDQEEEPNPVFSLHDSPNTFKNPVYDSLYNEAAAAQLSQEKTGLLQSDPLGVLDTNGPTGSKS</sequence>
<feature type="domain" description="EGF-like" evidence="4">
    <location>
        <begin position="308"/>
        <end position="346"/>
    </location>
</feature>
<keyword evidence="6" id="KW-1185">Reference proteome</keyword>
<evidence type="ECO:0000256" key="3">
    <source>
        <dbReference type="SAM" id="Phobius"/>
    </source>
</evidence>
<dbReference type="Pfam" id="PF00008">
    <property type="entry name" value="EGF"/>
    <property type="match status" value="1"/>
</dbReference>
<dbReference type="Proteomes" id="UP000770661">
    <property type="component" value="Unassembled WGS sequence"/>
</dbReference>
<feature type="disulfide bond" evidence="2">
    <location>
        <begin position="178"/>
        <end position="187"/>
    </location>
</feature>
<comment type="caution">
    <text evidence="5">The sequence shown here is derived from an EMBL/GenBank/DDBJ whole genome shotgun (WGS) entry which is preliminary data.</text>
</comment>
<feature type="disulfide bond" evidence="2">
    <location>
        <begin position="194"/>
        <end position="204"/>
    </location>
</feature>
<dbReference type="SUPFAM" id="SSF57184">
    <property type="entry name" value="Growth factor receptor domain"/>
    <property type="match status" value="1"/>
</dbReference>
<keyword evidence="3" id="KW-1133">Transmembrane helix</keyword>
<proteinExistence type="predicted"/>
<feature type="domain" description="EGF-like" evidence="4">
    <location>
        <begin position="553"/>
        <end position="592"/>
    </location>
</feature>
<dbReference type="SMART" id="SM00181">
    <property type="entry name" value="EGF"/>
    <property type="match status" value="13"/>
</dbReference>
<keyword evidence="3" id="KW-0812">Transmembrane</keyword>
<dbReference type="SMART" id="SM00179">
    <property type="entry name" value="EGF_CA"/>
    <property type="match status" value="4"/>
</dbReference>
<organism evidence="5 6">
    <name type="scientific">Chionoecetes opilio</name>
    <name type="common">Atlantic snow crab</name>
    <name type="synonym">Cancer opilio</name>
    <dbReference type="NCBI Taxonomy" id="41210"/>
    <lineage>
        <taxon>Eukaryota</taxon>
        <taxon>Metazoa</taxon>
        <taxon>Ecdysozoa</taxon>
        <taxon>Arthropoda</taxon>
        <taxon>Crustacea</taxon>
        <taxon>Multicrustacea</taxon>
        <taxon>Malacostraca</taxon>
        <taxon>Eumalacostraca</taxon>
        <taxon>Eucarida</taxon>
        <taxon>Decapoda</taxon>
        <taxon>Pleocyemata</taxon>
        <taxon>Brachyura</taxon>
        <taxon>Eubrachyura</taxon>
        <taxon>Majoidea</taxon>
        <taxon>Majidae</taxon>
        <taxon>Chionoecetes</taxon>
    </lineage>
</organism>
<feature type="disulfide bond" evidence="2">
    <location>
        <begin position="542"/>
        <end position="551"/>
    </location>
</feature>
<dbReference type="AlphaFoldDB" id="A0A8J4XZ74"/>
<dbReference type="SUPFAM" id="SSF57196">
    <property type="entry name" value="EGF/Laminin"/>
    <property type="match status" value="8"/>
</dbReference>
<evidence type="ECO:0000313" key="5">
    <source>
        <dbReference type="EMBL" id="KAG0716893.1"/>
    </source>
</evidence>
<evidence type="ECO:0000313" key="6">
    <source>
        <dbReference type="Proteomes" id="UP000770661"/>
    </source>
</evidence>
<dbReference type="PANTHER" id="PTHR24033">
    <property type="entry name" value="EGF-LIKE DOMAIN-CONTAINING PROTEIN"/>
    <property type="match status" value="1"/>
</dbReference>
<feature type="domain" description="EGF-like" evidence="4">
    <location>
        <begin position="474"/>
        <end position="510"/>
    </location>
</feature>
<feature type="disulfide bond" evidence="2">
    <location>
        <begin position="460"/>
        <end position="469"/>
    </location>
</feature>
<reference evidence="5" key="1">
    <citation type="submission" date="2020-07" db="EMBL/GenBank/DDBJ databases">
        <title>The High-quality genome of the commercially important snow crab, Chionoecetes opilio.</title>
        <authorList>
            <person name="Jeong J.-H."/>
            <person name="Ryu S."/>
        </authorList>
    </citation>
    <scope>NUCLEOTIDE SEQUENCE</scope>
    <source>
        <strain evidence="5">MADBK_172401_WGS</strain>
        <tissue evidence="5">Digestive gland</tissue>
    </source>
</reference>
<dbReference type="OrthoDB" id="382013at2759"/>
<gene>
    <name evidence="5" type="primary">EGF1_1</name>
    <name evidence="5" type="ORF">GWK47_008587</name>
</gene>